<sequence>MLPSPARSHQSSRPSRTFGTSLDGNFDQRKLWRISRNDEGDWQVFLVIQRAKAVTGSAERATGAPEVTGSAERAIGVPEKATGVPEVTGSSERATGVPDVTCSAERATGLPEVTCSVERATGVPEMTDSAERATGVPDVTCSAERATGLPEVTCSVERATGVPEMTDSAERATGIPEVTGSAERAIGVPEKATGVPEVTGSSERATGVPDVTCSAERATGLPEVTCSVERATGVPEMTDSAERATGVPDVTCSAERATGLPEVTCSVERATGVPEMTDSAERATGIPEVTGSAERAIGVPEKATGLPEVTCSVERATGVPEMTDSAERATGVPEVMQRGENHRCTGSDWQRGESNPCTGTPQRRGGVGEPGSISGRVAPGYSHMRTVTDYATGRRVFSGMYSPPPGRIFIPALLHTSSRFTPIGSQDLGVKSRPIPFIHLHLHAPFHAFQGGTRFGRLLAAKSSEPMRVIDVSMEQRRNEGEAGDPLENPPTNGIVRHDSQMRKSPRITLVGGERTNRSATVAPFTFKYKSLSIRVPQLPQSSATSGQLDGRMRCGVRRPLGMSHKLSTNGHVWAAFNNGILKADKVEARWIYSRAGIQEPGKRDIPDKTRRQAASAGTFPTCANL</sequence>
<organism evidence="2 3">
    <name type="scientific">Dryococelus australis</name>
    <dbReference type="NCBI Taxonomy" id="614101"/>
    <lineage>
        <taxon>Eukaryota</taxon>
        <taxon>Metazoa</taxon>
        <taxon>Ecdysozoa</taxon>
        <taxon>Arthropoda</taxon>
        <taxon>Hexapoda</taxon>
        <taxon>Insecta</taxon>
        <taxon>Pterygota</taxon>
        <taxon>Neoptera</taxon>
        <taxon>Polyneoptera</taxon>
        <taxon>Phasmatodea</taxon>
        <taxon>Verophasmatodea</taxon>
        <taxon>Anareolatae</taxon>
        <taxon>Phasmatidae</taxon>
        <taxon>Eurycanthinae</taxon>
        <taxon>Dryococelus</taxon>
    </lineage>
</organism>
<proteinExistence type="predicted"/>
<name>A0ABQ9HX80_9NEOP</name>
<feature type="compositionally biased region" description="Polar residues" evidence="1">
    <location>
        <begin position="7"/>
        <end position="23"/>
    </location>
</feature>
<feature type="compositionally biased region" description="Polar residues" evidence="1">
    <location>
        <begin position="352"/>
        <end position="361"/>
    </location>
</feature>
<comment type="caution">
    <text evidence="2">The sequence shown here is derived from an EMBL/GenBank/DDBJ whole genome shotgun (WGS) entry which is preliminary data.</text>
</comment>
<feature type="region of interest" description="Disordered" evidence="1">
    <location>
        <begin position="344"/>
        <end position="376"/>
    </location>
</feature>
<gene>
    <name evidence="2" type="ORF">PR048_008191</name>
</gene>
<accession>A0ABQ9HX80</accession>
<feature type="region of interest" description="Disordered" evidence="1">
    <location>
        <begin position="477"/>
        <end position="498"/>
    </location>
</feature>
<dbReference type="EMBL" id="JARBHB010000003">
    <property type="protein sequence ID" value="KAJ8888699.1"/>
    <property type="molecule type" value="Genomic_DNA"/>
</dbReference>
<evidence type="ECO:0000313" key="2">
    <source>
        <dbReference type="EMBL" id="KAJ8888699.1"/>
    </source>
</evidence>
<evidence type="ECO:0000256" key="1">
    <source>
        <dbReference type="SAM" id="MobiDB-lite"/>
    </source>
</evidence>
<protein>
    <submittedName>
        <fullName evidence="2">Uncharacterized protein</fullName>
    </submittedName>
</protein>
<reference evidence="2 3" key="1">
    <citation type="submission" date="2023-02" db="EMBL/GenBank/DDBJ databases">
        <title>LHISI_Scaffold_Assembly.</title>
        <authorList>
            <person name="Stuart O.P."/>
            <person name="Cleave R."/>
            <person name="Magrath M.J.L."/>
            <person name="Mikheyev A.S."/>
        </authorList>
    </citation>
    <scope>NUCLEOTIDE SEQUENCE [LARGE SCALE GENOMIC DNA]</scope>
    <source>
        <strain evidence="2">Daus_M_001</strain>
        <tissue evidence="2">Leg muscle</tissue>
    </source>
</reference>
<dbReference type="Proteomes" id="UP001159363">
    <property type="component" value="Chromosome 3"/>
</dbReference>
<keyword evidence="3" id="KW-1185">Reference proteome</keyword>
<evidence type="ECO:0000313" key="3">
    <source>
        <dbReference type="Proteomes" id="UP001159363"/>
    </source>
</evidence>
<feature type="region of interest" description="Disordered" evidence="1">
    <location>
        <begin position="1"/>
        <end position="23"/>
    </location>
</feature>